<dbReference type="GO" id="GO:0006298">
    <property type="term" value="P:mismatch repair"/>
    <property type="evidence" value="ECO:0007669"/>
    <property type="project" value="InterPro"/>
</dbReference>
<comment type="similarity">
    <text evidence="1">Belongs to the DNA mismatch repair MutS family.</text>
</comment>
<dbReference type="GO" id="GO:0005524">
    <property type="term" value="F:ATP binding"/>
    <property type="evidence" value="ECO:0007669"/>
    <property type="project" value="UniProtKB-KW"/>
</dbReference>
<evidence type="ECO:0000259" key="8">
    <source>
        <dbReference type="SMART" id="SM00534"/>
    </source>
</evidence>
<dbReference type="EMBL" id="GEEE01017873">
    <property type="protein sequence ID" value="JAP45352.1"/>
    <property type="molecule type" value="Transcribed_RNA"/>
</dbReference>
<feature type="region of interest" description="Disordered" evidence="6">
    <location>
        <begin position="382"/>
        <end position="407"/>
    </location>
</feature>
<dbReference type="AlphaFoldDB" id="A0A0X3PB86"/>
<evidence type="ECO:0000256" key="3">
    <source>
        <dbReference type="ARBA" id="ARBA00022840"/>
    </source>
</evidence>
<reference evidence="9" key="1">
    <citation type="submission" date="2016-01" db="EMBL/GenBank/DDBJ databases">
        <title>Reference transcriptome for the parasite Schistocephalus solidus: insights into the molecular evolution of parasitism.</title>
        <authorList>
            <person name="Hebert F.O."/>
            <person name="Grambauer S."/>
            <person name="Barber I."/>
            <person name="Landry C.R."/>
            <person name="Aubin-Horth N."/>
        </authorList>
    </citation>
    <scope>NUCLEOTIDE SEQUENCE</scope>
</reference>
<dbReference type="PANTHER" id="PTHR11361">
    <property type="entry name" value="DNA MISMATCH REPAIR PROTEIN MUTS FAMILY MEMBER"/>
    <property type="match status" value="1"/>
</dbReference>
<evidence type="ECO:0000259" key="7">
    <source>
        <dbReference type="SMART" id="SM00533"/>
    </source>
</evidence>
<evidence type="ECO:0000256" key="4">
    <source>
        <dbReference type="ARBA" id="ARBA00023125"/>
    </source>
</evidence>
<protein>
    <submittedName>
        <fullName evidence="9">Uncharacterized protein</fullName>
    </submittedName>
</protein>
<proteinExistence type="inferred from homology"/>
<feature type="domain" description="DNA mismatch repair proteins mutS family" evidence="8">
    <location>
        <begin position="728"/>
        <end position="895"/>
    </location>
</feature>
<keyword evidence="5" id="KW-0469">Meiosis</keyword>
<dbReference type="InterPro" id="IPR036678">
    <property type="entry name" value="MutS_con_dom_sf"/>
</dbReference>
<dbReference type="Gene3D" id="3.30.420.110">
    <property type="entry name" value="MutS, connector domain"/>
    <property type="match status" value="1"/>
</dbReference>
<dbReference type="GO" id="GO:0007131">
    <property type="term" value="P:reciprocal meiotic recombination"/>
    <property type="evidence" value="ECO:0007669"/>
    <property type="project" value="TreeGrafter"/>
</dbReference>
<dbReference type="Pfam" id="PF00488">
    <property type="entry name" value="MutS_V"/>
    <property type="match status" value="1"/>
</dbReference>
<evidence type="ECO:0000256" key="5">
    <source>
        <dbReference type="ARBA" id="ARBA00023254"/>
    </source>
</evidence>
<keyword evidence="3" id="KW-0067">ATP-binding</keyword>
<sequence length="1152" mass="128950">REFSCCYRVTPMDWRRKFSKYRYKSSNKSALRRNCISSCTQQIRSLTFNPKSNECLWKYSVSRASRRSTVQSSCILCIVEGRGPNIGEIGIAAIDLERPEVEVSQFSDTSGYSSTLMKMLVWTPVDVLVPHSALDSESTMNRLVRLLQENTLSCNIVGVNRNSFNSQQGLENLRYFSHPQYWPSIYAFQEKYYGLAATSALFRYLETVKHIFYAPKSMKVNFSSANQSTILDAPSALRLNLVGPRQRFQDKTSLYAAINHTCTLSGARRLRASLLEPPNDLNTISSRQAAVAELVSKPQLLFETQAFLSKFPPIDSLLSMCVKLSDSQQRSVTIGSAADTRSRERDGIDMDINLTPSSEIQSNEATTASHRCSSSNIQKTIQVGQTENSSVNRWKTPNETSMSSSGSRLIERDAEIRLSKLIGIKHMLDLVKPLHDALRGSTSAPLKTYKEILSNNGYNDLLEKLTSVLRKDVCISKGALQMRVQKCFAIKTGKNILLDLTRRAYAEQVEDISRLVNSLGKEYNLPLRVAYNKARGFFIQVTDNSVELPKKAHRKFMLKNYYGSECEDPDPDYSNSEMVSDIAGRVSQNSFDSNTFQSMRKRVLPKVFIKVQKFRGIINCTTSELIKLNERVKGSLNEVYLIADSIVCNLIRELHPEMSLFYRLSETVTELDLICSLAKVVVGARPGHVFVKPVFGDTLAIQSGRHPIMDALSDIMPVSNHTFASNCQSCTIILGPSMSGKSTYLCQVAQIQIMAQIGSFVPAKFAAIRLADKIFVRMGSRDDMFTNASTFMLEMREVGHIIRSATETSLVLIDDFGLCTTDEDCFALSCAVCDHLSQTRTFTFFATADEALGQLRFQHDNIEICHFSVDIGGEKRPYKGLGSLVLPQRARITHPSPTNLQSSFANSSFDQSHLNISADSCSALSTQSNASYQSVPHVRYTYKLKKGVGPRSTCMLQLLRRFALNPQLLESIEKYYNILCQEGNAPMPQKPLLVSMEVDSRIPSMNEQEERRRHAHTTDIAASAVPYCLSPTNDVSMDAEPYQNISLTNGIPEKLTEGRPISALESSVLNAERPISDCRSESGPLMDRISHQIIQQIQMVACVLNTIETHLKENPNDTEVRKKAEKARGAALAVLESIKERYRNVIALMIED</sequence>
<organism evidence="9">
    <name type="scientific">Schistocephalus solidus</name>
    <name type="common">Tapeworm</name>
    <dbReference type="NCBI Taxonomy" id="70667"/>
    <lineage>
        <taxon>Eukaryota</taxon>
        <taxon>Metazoa</taxon>
        <taxon>Spiralia</taxon>
        <taxon>Lophotrochozoa</taxon>
        <taxon>Platyhelminthes</taxon>
        <taxon>Cestoda</taxon>
        <taxon>Eucestoda</taxon>
        <taxon>Diphyllobothriidea</taxon>
        <taxon>Diphyllobothriidae</taxon>
        <taxon>Schistocephalus</taxon>
    </lineage>
</organism>
<dbReference type="SMART" id="SM00534">
    <property type="entry name" value="MUTSac"/>
    <property type="match status" value="1"/>
</dbReference>
<keyword evidence="2" id="KW-0547">Nucleotide-binding</keyword>
<evidence type="ECO:0000256" key="6">
    <source>
        <dbReference type="SAM" id="MobiDB-lite"/>
    </source>
</evidence>
<evidence type="ECO:0000313" key="9">
    <source>
        <dbReference type="EMBL" id="JAP45352.1"/>
    </source>
</evidence>
<name>A0A0X3PB86_SCHSO</name>
<dbReference type="InterPro" id="IPR036187">
    <property type="entry name" value="DNA_mismatch_repair_MutS_sf"/>
</dbReference>
<feature type="domain" description="DNA mismatch repair protein MutS core" evidence="7">
    <location>
        <begin position="249"/>
        <end position="712"/>
    </location>
</feature>
<dbReference type="SUPFAM" id="SSF48334">
    <property type="entry name" value="DNA repair protein MutS, domain III"/>
    <property type="match status" value="2"/>
</dbReference>
<dbReference type="Gene3D" id="1.10.1420.10">
    <property type="match status" value="5"/>
</dbReference>
<dbReference type="InterPro" id="IPR007861">
    <property type="entry name" value="DNA_mismatch_repair_MutS_clamp"/>
</dbReference>
<dbReference type="InterPro" id="IPR027417">
    <property type="entry name" value="P-loop_NTPase"/>
</dbReference>
<dbReference type="Pfam" id="PF05188">
    <property type="entry name" value="MutS_II"/>
    <property type="match status" value="1"/>
</dbReference>
<evidence type="ECO:0000256" key="1">
    <source>
        <dbReference type="ARBA" id="ARBA00006271"/>
    </source>
</evidence>
<evidence type="ECO:0000256" key="2">
    <source>
        <dbReference type="ARBA" id="ARBA00022741"/>
    </source>
</evidence>
<dbReference type="Pfam" id="PF05190">
    <property type="entry name" value="MutS_IV"/>
    <property type="match status" value="1"/>
</dbReference>
<dbReference type="Pfam" id="PF05192">
    <property type="entry name" value="MutS_III"/>
    <property type="match status" value="1"/>
</dbReference>
<dbReference type="InterPro" id="IPR045076">
    <property type="entry name" value="MutS"/>
</dbReference>
<dbReference type="InterPro" id="IPR000432">
    <property type="entry name" value="DNA_mismatch_repair_MutS_C"/>
</dbReference>
<dbReference type="GO" id="GO:0030983">
    <property type="term" value="F:mismatched DNA binding"/>
    <property type="evidence" value="ECO:0007669"/>
    <property type="project" value="InterPro"/>
</dbReference>
<dbReference type="PANTHER" id="PTHR11361:SF21">
    <property type="entry name" value="MUTS PROTEIN HOMOLOG 4"/>
    <property type="match status" value="1"/>
</dbReference>
<dbReference type="SUPFAM" id="SSF52540">
    <property type="entry name" value="P-loop containing nucleoside triphosphate hydrolases"/>
    <property type="match status" value="1"/>
</dbReference>
<accession>A0A0X3PB86</accession>
<dbReference type="GO" id="GO:0005634">
    <property type="term" value="C:nucleus"/>
    <property type="evidence" value="ECO:0007669"/>
    <property type="project" value="TreeGrafter"/>
</dbReference>
<dbReference type="InterPro" id="IPR007860">
    <property type="entry name" value="DNA_mmatch_repair_MutS_con_dom"/>
</dbReference>
<gene>
    <name evidence="9" type="ORF">TR117217</name>
</gene>
<dbReference type="SMART" id="SM00533">
    <property type="entry name" value="MUTSd"/>
    <property type="match status" value="1"/>
</dbReference>
<dbReference type="GO" id="GO:0140664">
    <property type="term" value="F:ATP-dependent DNA damage sensor activity"/>
    <property type="evidence" value="ECO:0007669"/>
    <property type="project" value="InterPro"/>
</dbReference>
<keyword evidence="4" id="KW-0238">DNA-binding</keyword>
<dbReference type="InterPro" id="IPR007696">
    <property type="entry name" value="DNA_mismatch_repair_MutS_core"/>
</dbReference>
<dbReference type="Gene3D" id="3.40.50.300">
    <property type="entry name" value="P-loop containing nucleotide triphosphate hydrolases"/>
    <property type="match status" value="1"/>
</dbReference>
<feature type="non-terminal residue" evidence="9">
    <location>
        <position position="1"/>
    </location>
</feature>